<dbReference type="EMBL" id="BAABJP010000045">
    <property type="protein sequence ID" value="GAA5171069.1"/>
    <property type="molecule type" value="Genomic_DNA"/>
</dbReference>
<name>A0ABP9R3G8_9PSEU</name>
<proteinExistence type="inferred from homology"/>
<dbReference type="SUPFAM" id="SSF51735">
    <property type="entry name" value="NAD(P)-binding Rossmann-fold domains"/>
    <property type="match status" value="1"/>
</dbReference>
<dbReference type="Proteomes" id="UP001428817">
    <property type="component" value="Unassembled WGS sequence"/>
</dbReference>
<comment type="caution">
    <text evidence="8">The sequence shown here is derived from an EMBL/GenBank/DDBJ whole genome shotgun (WGS) entry which is preliminary data.</text>
</comment>
<evidence type="ECO:0000313" key="9">
    <source>
        <dbReference type="Proteomes" id="UP001428817"/>
    </source>
</evidence>
<feature type="domain" description="Enoyl reductase (ER)" evidence="7">
    <location>
        <begin position="8"/>
        <end position="362"/>
    </location>
</feature>
<dbReference type="PANTHER" id="PTHR42813:SF2">
    <property type="entry name" value="DEHYDROGENASE, ZINC-CONTAINING, PUTATIVE (AFU_ORTHOLOGUE AFUA_2G02810)-RELATED"/>
    <property type="match status" value="1"/>
</dbReference>
<gene>
    <name evidence="8" type="ORF">GCM10023321_69110</name>
</gene>
<keyword evidence="3 5" id="KW-0862">Zinc</keyword>
<dbReference type="Pfam" id="PF08240">
    <property type="entry name" value="ADH_N"/>
    <property type="match status" value="1"/>
</dbReference>
<evidence type="ECO:0000256" key="5">
    <source>
        <dbReference type="RuleBase" id="RU361277"/>
    </source>
</evidence>
<evidence type="ECO:0000256" key="4">
    <source>
        <dbReference type="ARBA" id="ARBA00023002"/>
    </source>
</evidence>
<dbReference type="Pfam" id="PF00107">
    <property type="entry name" value="ADH_zinc_N"/>
    <property type="match status" value="1"/>
</dbReference>
<keyword evidence="9" id="KW-1185">Reference proteome</keyword>
<dbReference type="InterPro" id="IPR013149">
    <property type="entry name" value="ADH-like_C"/>
</dbReference>
<dbReference type="PROSITE" id="PS00059">
    <property type="entry name" value="ADH_ZINC"/>
    <property type="match status" value="1"/>
</dbReference>
<dbReference type="InterPro" id="IPR011032">
    <property type="entry name" value="GroES-like_sf"/>
</dbReference>
<reference evidence="9" key="1">
    <citation type="journal article" date="2019" name="Int. J. Syst. Evol. Microbiol.">
        <title>The Global Catalogue of Microorganisms (GCM) 10K type strain sequencing project: providing services to taxonomists for standard genome sequencing and annotation.</title>
        <authorList>
            <consortium name="The Broad Institute Genomics Platform"/>
            <consortium name="The Broad Institute Genome Sequencing Center for Infectious Disease"/>
            <person name="Wu L."/>
            <person name="Ma J."/>
        </authorList>
    </citation>
    <scope>NUCLEOTIDE SEQUENCE [LARGE SCALE GENOMIC DNA]</scope>
    <source>
        <strain evidence="9">JCM 18303</strain>
    </source>
</reference>
<evidence type="ECO:0000259" key="7">
    <source>
        <dbReference type="SMART" id="SM00829"/>
    </source>
</evidence>
<dbReference type="SUPFAM" id="SSF50129">
    <property type="entry name" value="GroES-like"/>
    <property type="match status" value="1"/>
</dbReference>
<dbReference type="InterPro" id="IPR013154">
    <property type="entry name" value="ADH-like_N"/>
</dbReference>
<keyword evidence="2 5" id="KW-0479">Metal-binding</keyword>
<dbReference type="InterPro" id="IPR002328">
    <property type="entry name" value="ADH_Zn_CS"/>
</dbReference>
<dbReference type="PANTHER" id="PTHR42813">
    <property type="entry name" value="ZINC-TYPE ALCOHOL DEHYDROGENASE-LIKE"/>
    <property type="match status" value="1"/>
</dbReference>
<dbReference type="SMART" id="SM00829">
    <property type="entry name" value="PKS_ER"/>
    <property type="match status" value="1"/>
</dbReference>
<comment type="cofactor">
    <cofactor evidence="1 5">
        <name>Zn(2+)</name>
        <dbReference type="ChEBI" id="CHEBI:29105"/>
    </cofactor>
</comment>
<evidence type="ECO:0000313" key="8">
    <source>
        <dbReference type="EMBL" id="GAA5171069.1"/>
    </source>
</evidence>
<dbReference type="InterPro" id="IPR036291">
    <property type="entry name" value="NAD(P)-bd_dom_sf"/>
</dbReference>
<feature type="compositionally biased region" description="Basic and acidic residues" evidence="6">
    <location>
        <begin position="229"/>
        <end position="239"/>
    </location>
</feature>
<evidence type="ECO:0000256" key="1">
    <source>
        <dbReference type="ARBA" id="ARBA00001947"/>
    </source>
</evidence>
<keyword evidence="4" id="KW-0560">Oxidoreductase</keyword>
<protein>
    <submittedName>
        <fullName evidence="8">Alcohol dehydrogenase family protein</fullName>
    </submittedName>
</protein>
<dbReference type="InterPro" id="IPR020843">
    <property type="entry name" value="ER"/>
</dbReference>
<organism evidence="8 9">
    <name type="scientific">Pseudonocardia eucalypti</name>
    <dbReference type="NCBI Taxonomy" id="648755"/>
    <lineage>
        <taxon>Bacteria</taxon>
        <taxon>Bacillati</taxon>
        <taxon>Actinomycetota</taxon>
        <taxon>Actinomycetes</taxon>
        <taxon>Pseudonocardiales</taxon>
        <taxon>Pseudonocardiaceae</taxon>
        <taxon>Pseudonocardia</taxon>
    </lineage>
</organism>
<evidence type="ECO:0000256" key="3">
    <source>
        <dbReference type="ARBA" id="ARBA00022833"/>
    </source>
</evidence>
<dbReference type="Gene3D" id="3.90.180.10">
    <property type="entry name" value="Medium-chain alcohol dehydrogenases, catalytic domain"/>
    <property type="match status" value="1"/>
</dbReference>
<feature type="region of interest" description="Disordered" evidence="6">
    <location>
        <begin position="213"/>
        <end position="239"/>
    </location>
</feature>
<sequence length="364" mass="36899">MRGVTYRGPSSVEVRSVPDAALPDEHGAVVAVDLAGICGSDLHIYAGHGFSPDTGYCLGHEAVGRVVELGRAVTGLAVGDRVLVAASVGCAFCAECRRGRVSRCAAPPVAAGTVACYGLSHALPGSQAEAVAVPHAATNLIPVPDGLSDEDAVVLTDNAPTAWYGARRARIQPGDSVVVVGLGPVGLMCIQAAYALGAARVFGMDKVPDRRDRAAAMGAEPVAPPEGPDPDRGSAAKAGKEAKAAIRAATGGGADVALEAVGADASIDLAIGAVRTGGRVSVVGVSQNKAFPLHMPAAQVRELEFAIGLCSVQYELPTLLALTAAGRLRPAEVVTHRLPLSEAAEGYRLMSTRSAGVSKVVLTP</sequence>
<dbReference type="RefSeq" id="WP_185063757.1">
    <property type="nucleotide sequence ID" value="NZ_BAABJP010000045.1"/>
</dbReference>
<comment type="similarity">
    <text evidence="5">Belongs to the zinc-containing alcohol dehydrogenase family.</text>
</comment>
<accession>A0ABP9R3G8</accession>
<dbReference type="Gene3D" id="3.40.50.720">
    <property type="entry name" value="NAD(P)-binding Rossmann-like Domain"/>
    <property type="match status" value="1"/>
</dbReference>
<evidence type="ECO:0000256" key="2">
    <source>
        <dbReference type="ARBA" id="ARBA00022723"/>
    </source>
</evidence>
<evidence type="ECO:0000256" key="6">
    <source>
        <dbReference type="SAM" id="MobiDB-lite"/>
    </source>
</evidence>